<evidence type="ECO:0000313" key="2">
    <source>
        <dbReference type="Proteomes" id="UP001611415"/>
    </source>
</evidence>
<dbReference type="RefSeq" id="WP_357400705.1">
    <property type="nucleotide sequence ID" value="NZ_JBEYCD010000001.1"/>
</dbReference>
<organism evidence="1 2">
    <name type="scientific">Nocardia xishanensis</name>
    <dbReference type="NCBI Taxonomy" id="238964"/>
    <lineage>
        <taxon>Bacteria</taxon>
        <taxon>Bacillati</taxon>
        <taxon>Actinomycetota</taxon>
        <taxon>Actinomycetes</taxon>
        <taxon>Mycobacteriales</taxon>
        <taxon>Nocardiaceae</taxon>
        <taxon>Nocardia</taxon>
    </lineage>
</organism>
<sequence>MSDLSVETEAVRAFATENAGIAGQISAAANTDLVGQLAAMTPVFGMIGADYLLSFAAAQVLQAKDINDLSAKYADLSFKAFNAASLFEATDSGNAGAMNMQAGEIGGGA</sequence>
<proteinExistence type="predicted"/>
<dbReference type="EMBL" id="JBIRYO010000001">
    <property type="protein sequence ID" value="MFI2471992.1"/>
    <property type="molecule type" value="Genomic_DNA"/>
</dbReference>
<dbReference type="Proteomes" id="UP001611415">
    <property type="component" value="Unassembled WGS sequence"/>
</dbReference>
<gene>
    <name evidence="1" type="ORF">ACH49W_01310</name>
</gene>
<dbReference type="Pfam" id="PF10824">
    <property type="entry name" value="T7SS_ESX_EspC"/>
    <property type="match status" value="1"/>
</dbReference>
<evidence type="ECO:0000313" key="1">
    <source>
        <dbReference type="EMBL" id="MFI2471992.1"/>
    </source>
</evidence>
<comment type="caution">
    <text evidence="1">The sequence shown here is derived from an EMBL/GenBank/DDBJ whole genome shotgun (WGS) entry which is preliminary data.</text>
</comment>
<accession>A0ABW7WSX3</accession>
<name>A0ABW7WSX3_9NOCA</name>
<dbReference type="InterPro" id="IPR022536">
    <property type="entry name" value="EspC"/>
</dbReference>
<keyword evidence="2" id="KW-1185">Reference proteome</keyword>
<protein>
    <submittedName>
        <fullName evidence="1">Type VII secretion target</fullName>
    </submittedName>
</protein>
<reference evidence="1 2" key="1">
    <citation type="submission" date="2024-10" db="EMBL/GenBank/DDBJ databases">
        <title>The Natural Products Discovery Center: Release of the First 8490 Sequenced Strains for Exploring Actinobacteria Biosynthetic Diversity.</title>
        <authorList>
            <person name="Kalkreuter E."/>
            <person name="Kautsar S.A."/>
            <person name="Yang D."/>
            <person name="Bader C.D."/>
            <person name="Teijaro C.N."/>
            <person name="Fluegel L."/>
            <person name="Davis C.M."/>
            <person name="Simpson J.R."/>
            <person name="Lauterbach L."/>
            <person name="Steele A.D."/>
            <person name="Gui C."/>
            <person name="Meng S."/>
            <person name="Li G."/>
            <person name="Viehrig K."/>
            <person name="Ye F."/>
            <person name="Su P."/>
            <person name="Kiefer A.F."/>
            <person name="Nichols A."/>
            <person name="Cepeda A.J."/>
            <person name="Yan W."/>
            <person name="Fan B."/>
            <person name="Jiang Y."/>
            <person name="Adhikari A."/>
            <person name="Zheng C.-J."/>
            <person name="Schuster L."/>
            <person name="Cowan T.M."/>
            <person name="Smanski M.J."/>
            <person name="Chevrette M.G."/>
            <person name="De Carvalho L.P.S."/>
            <person name="Shen B."/>
        </authorList>
    </citation>
    <scope>NUCLEOTIDE SEQUENCE [LARGE SCALE GENOMIC DNA]</scope>
    <source>
        <strain evidence="1 2">NPDC019275</strain>
    </source>
</reference>